<dbReference type="RefSeq" id="WP_345262241.1">
    <property type="nucleotide sequence ID" value="NZ_BAABIM010000001.1"/>
</dbReference>
<organism evidence="1 2">
    <name type="scientific">Nocardioides nanhaiensis</name>
    <dbReference type="NCBI Taxonomy" id="1476871"/>
    <lineage>
        <taxon>Bacteria</taxon>
        <taxon>Bacillati</taxon>
        <taxon>Actinomycetota</taxon>
        <taxon>Actinomycetes</taxon>
        <taxon>Propionibacteriales</taxon>
        <taxon>Nocardioidaceae</taxon>
        <taxon>Nocardioides</taxon>
    </lineage>
</organism>
<accession>A0ABP8VRM2</accession>
<dbReference type="EMBL" id="BAABIM010000001">
    <property type="protein sequence ID" value="GAA4669658.1"/>
    <property type="molecule type" value="Genomic_DNA"/>
</dbReference>
<comment type="caution">
    <text evidence="1">The sequence shown here is derived from an EMBL/GenBank/DDBJ whole genome shotgun (WGS) entry which is preliminary data.</text>
</comment>
<name>A0ABP8VRM2_9ACTN</name>
<dbReference type="Proteomes" id="UP001500621">
    <property type="component" value="Unassembled WGS sequence"/>
</dbReference>
<proteinExistence type="predicted"/>
<dbReference type="InterPro" id="IPR007061">
    <property type="entry name" value="MST-like"/>
</dbReference>
<evidence type="ECO:0000313" key="2">
    <source>
        <dbReference type="Proteomes" id="UP001500621"/>
    </source>
</evidence>
<dbReference type="SUPFAM" id="SSF109854">
    <property type="entry name" value="DinB/YfiT-like putative metalloenzymes"/>
    <property type="match status" value="1"/>
</dbReference>
<evidence type="ECO:0000313" key="1">
    <source>
        <dbReference type="EMBL" id="GAA4669658.1"/>
    </source>
</evidence>
<dbReference type="InterPro" id="IPR034660">
    <property type="entry name" value="DinB/YfiT-like"/>
</dbReference>
<dbReference type="Gene3D" id="1.20.120.450">
    <property type="entry name" value="dinb family like domain"/>
    <property type="match status" value="1"/>
</dbReference>
<keyword evidence="2" id="KW-1185">Reference proteome</keyword>
<dbReference type="Pfam" id="PF04978">
    <property type="entry name" value="MST"/>
    <property type="match status" value="1"/>
</dbReference>
<sequence length="182" mass="19904">MSDAVLLPAREFPAAPTEVEALLTVLHRNRRTFGWKVSGLDAEGMRRTLAPSSITLGGLVKHLALIEDHYLTHQLLGEEYPAVWAPLATSEDPDWEWSSAAQDSPEELLGLWLAAVARSEAAVERALADGGLDQAVAVADEEPRHTLRRVLLDLVEEYARHTGQADLIRESVDGLVGEDAPR</sequence>
<reference evidence="2" key="1">
    <citation type="journal article" date="2019" name="Int. J. Syst. Evol. Microbiol.">
        <title>The Global Catalogue of Microorganisms (GCM) 10K type strain sequencing project: providing services to taxonomists for standard genome sequencing and annotation.</title>
        <authorList>
            <consortium name="The Broad Institute Genomics Platform"/>
            <consortium name="The Broad Institute Genome Sequencing Center for Infectious Disease"/>
            <person name="Wu L."/>
            <person name="Ma J."/>
        </authorList>
    </citation>
    <scope>NUCLEOTIDE SEQUENCE [LARGE SCALE GENOMIC DNA]</scope>
    <source>
        <strain evidence="2">JCM 18127</strain>
    </source>
</reference>
<gene>
    <name evidence="1" type="ORF">GCM10023226_02630</name>
</gene>
<protein>
    <submittedName>
        <fullName evidence="1">DinB family protein</fullName>
    </submittedName>
</protein>